<accession>A0A1H6G0P0</accession>
<sequence length="297" mass="30488">MGDNNKQNTDDESFSPDRRAMLKGTGVALAGTAGLAASTGSASAVSSYDIDVIEVSDSLWSSSDPDPLPVEDELFVFIHGWFGDSTVASQAADVAEALEDGGYEPDAYVGIEWDATTINFIGATNETEEVGETVADLAQDFYDDGGGSIRLVGHSLGGRAVLETINALEDGYEIETVAPLGAAADGDEVCDVSGVFSDSWYDGIANNAGEVRNYHSENDSTVGAAYGGLTGNALGAQGSDCDEVAETYADIDVTDSVSSHMGFLGDDVVGEDLAAAIVDGEGADHGEAPGNGGGWWG</sequence>
<organism evidence="1 2">
    <name type="scientific">Natronorubrum sediminis</name>
    <dbReference type="NCBI Taxonomy" id="640943"/>
    <lineage>
        <taxon>Archaea</taxon>
        <taxon>Methanobacteriati</taxon>
        <taxon>Methanobacteriota</taxon>
        <taxon>Stenosarchaea group</taxon>
        <taxon>Halobacteria</taxon>
        <taxon>Halobacteriales</taxon>
        <taxon>Natrialbaceae</taxon>
        <taxon>Natronorubrum</taxon>
    </lineage>
</organism>
<keyword evidence="2" id="KW-1185">Reference proteome</keyword>
<proteinExistence type="predicted"/>
<dbReference type="OrthoDB" id="11236at2157"/>
<evidence type="ECO:0008006" key="3">
    <source>
        <dbReference type="Google" id="ProtNLM"/>
    </source>
</evidence>
<dbReference type="InterPro" id="IPR006311">
    <property type="entry name" value="TAT_signal"/>
</dbReference>
<protein>
    <recommendedName>
        <fullName evidence="3">Alpha/beta hydrolase family protein</fullName>
    </recommendedName>
</protein>
<dbReference type="AlphaFoldDB" id="A0A1H6G0P0"/>
<reference evidence="2" key="1">
    <citation type="submission" date="2016-10" db="EMBL/GenBank/DDBJ databases">
        <authorList>
            <person name="Varghese N."/>
            <person name="Submissions S."/>
        </authorList>
    </citation>
    <scope>NUCLEOTIDE SEQUENCE [LARGE SCALE GENOMIC DNA]</scope>
    <source>
        <strain evidence="2">CGMCC 1.8981</strain>
    </source>
</reference>
<gene>
    <name evidence="1" type="ORF">SAMN04487967_2269</name>
</gene>
<dbReference type="SUPFAM" id="SSF53474">
    <property type="entry name" value="alpha/beta-Hydrolases"/>
    <property type="match status" value="1"/>
</dbReference>
<dbReference type="InterPro" id="IPR029058">
    <property type="entry name" value="AB_hydrolase_fold"/>
</dbReference>
<dbReference type="EMBL" id="FNWL01000002">
    <property type="protein sequence ID" value="SEH15843.1"/>
    <property type="molecule type" value="Genomic_DNA"/>
</dbReference>
<dbReference type="PROSITE" id="PS51318">
    <property type="entry name" value="TAT"/>
    <property type="match status" value="1"/>
</dbReference>
<dbReference type="Gene3D" id="3.40.50.1820">
    <property type="entry name" value="alpha/beta hydrolase"/>
    <property type="match status" value="1"/>
</dbReference>
<dbReference type="RefSeq" id="WP_090507098.1">
    <property type="nucleotide sequence ID" value="NZ_FNWL01000002.1"/>
</dbReference>
<evidence type="ECO:0000313" key="2">
    <source>
        <dbReference type="Proteomes" id="UP000199112"/>
    </source>
</evidence>
<dbReference type="Proteomes" id="UP000199112">
    <property type="component" value="Unassembled WGS sequence"/>
</dbReference>
<name>A0A1H6G0P0_9EURY</name>
<evidence type="ECO:0000313" key="1">
    <source>
        <dbReference type="EMBL" id="SEH15843.1"/>
    </source>
</evidence>